<dbReference type="InterPro" id="IPR001789">
    <property type="entry name" value="Sig_transdc_resp-reg_receiver"/>
</dbReference>
<evidence type="ECO:0000256" key="2">
    <source>
        <dbReference type="ARBA" id="ARBA00023012"/>
    </source>
</evidence>
<dbReference type="AlphaFoldDB" id="A0A0M2Q0U3"/>
<dbReference type="PANTHER" id="PTHR45339:SF1">
    <property type="entry name" value="HYBRID SIGNAL TRANSDUCTION HISTIDINE KINASE J"/>
    <property type="match status" value="1"/>
</dbReference>
<dbReference type="CDD" id="cd17546">
    <property type="entry name" value="REC_hyHK_CKI1_RcsC-like"/>
    <property type="match status" value="1"/>
</dbReference>
<evidence type="ECO:0000259" key="4">
    <source>
        <dbReference type="PROSITE" id="PS50110"/>
    </source>
</evidence>
<dbReference type="GO" id="GO:0000160">
    <property type="term" value="P:phosphorelay signal transduction system"/>
    <property type="evidence" value="ECO:0007669"/>
    <property type="project" value="UniProtKB-KW"/>
</dbReference>
<dbReference type="Pfam" id="PF00072">
    <property type="entry name" value="Response_reg"/>
    <property type="match status" value="1"/>
</dbReference>
<dbReference type="InterPro" id="IPR011006">
    <property type="entry name" value="CheY-like_superfamily"/>
</dbReference>
<reference evidence="5" key="1">
    <citation type="submission" date="2012-04" db="EMBL/GenBank/DDBJ databases">
        <authorList>
            <person name="Borisov I.G."/>
            <person name="Ivanikova N.V."/>
            <person name="Pinevich A.V."/>
        </authorList>
    </citation>
    <scope>NUCLEOTIDE SEQUENCE</scope>
    <source>
        <strain evidence="5">CALU 1027</strain>
    </source>
</reference>
<name>A0A0M2Q0U3_PROHO</name>
<gene>
    <name evidence="5" type="ORF">PROH_11275</name>
</gene>
<proteinExistence type="predicted"/>
<evidence type="ECO:0000313" key="5">
    <source>
        <dbReference type="EMBL" id="KKJ00262.1"/>
    </source>
</evidence>
<keyword evidence="2" id="KW-0902">Two-component regulatory system</keyword>
<protein>
    <recommendedName>
        <fullName evidence="4">Response regulatory domain-containing protein</fullName>
    </recommendedName>
</protein>
<dbReference type="EMBL" id="AJTX02000004">
    <property type="protein sequence ID" value="KKJ00262.1"/>
    <property type="molecule type" value="Genomic_DNA"/>
</dbReference>
<dbReference type="PANTHER" id="PTHR45339">
    <property type="entry name" value="HYBRID SIGNAL TRANSDUCTION HISTIDINE KINASE J"/>
    <property type="match status" value="1"/>
</dbReference>
<dbReference type="SUPFAM" id="SSF52172">
    <property type="entry name" value="CheY-like"/>
    <property type="match status" value="1"/>
</dbReference>
<evidence type="ECO:0000313" key="6">
    <source>
        <dbReference type="Proteomes" id="UP000034681"/>
    </source>
</evidence>
<dbReference type="Gene3D" id="3.40.50.2300">
    <property type="match status" value="1"/>
</dbReference>
<accession>A0A0M2Q0U3</accession>
<dbReference type="Proteomes" id="UP000034681">
    <property type="component" value="Unassembled WGS sequence"/>
</dbReference>
<comment type="caution">
    <text evidence="3">Lacks conserved residue(s) required for the propagation of feature annotation.</text>
</comment>
<evidence type="ECO:0000256" key="3">
    <source>
        <dbReference type="PROSITE-ProRule" id="PRU00169"/>
    </source>
</evidence>
<feature type="domain" description="Response regulatory" evidence="4">
    <location>
        <begin position="1"/>
        <end position="66"/>
    </location>
</feature>
<keyword evidence="6" id="KW-1185">Reference proteome</keyword>
<sequence length="78" mass="8544">MPHLDGLQATQRLRQASGSIVQPWIIGVTAHALSGDRDRCLNGGMNDYLKKPITLAALGVAIDRYNQHCNSLETEKTL</sequence>
<dbReference type="eggNOG" id="COG0784">
    <property type="taxonomic scope" value="Bacteria"/>
</dbReference>
<dbReference type="STRING" id="317619.GCA_000332315_01032"/>
<comment type="caution">
    <text evidence="5">The sequence shown here is derived from an EMBL/GenBank/DDBJ whole genome shotgun (WGS) entry which is preliminary data.</text>
</comment>
<evidence type="ECO:0000256" key="1">
    <source>
        <dbReference type="ARBA" id="ARBA00022553"/>
    </source>
</evidence>
<dbReference type="PROSITE" id="PS50110">
    <property type="entry name" value="RESPONSE_REGULATORY"/>
    <property type="match status" value="1"/>
</dbReference>
<keyword evidence="1" id="KW-0597">Phosphoprotein</keyword>
<organism evidence="5 6">
    <name type="scientific">Prochlorothrix hollandica PCC 9006 = CALU 1027</name>
    <dbReference type="NCBI Taxonomy" id="317619"/>
    <lineage>
        <taxon>Bacteria</taxon>
        <taxon>Bacillati</taxon>
        <taxon>Cyanobacteriota</taxon>
        <taxon>Cyanophyceae</taxon>
        <taxon>Prochlorotrichales</taxon>
        <taxon>Prochlorotrichaceae</taxon>
        <taxon>Prochlorothrix</taxon>
    </lineage>
</organism>